<dbReference type="InterPro" id="IPR000270">
    <property type="entry name" value="PB1_dom"/>
</dbReference>
<dbReference type="InterPro" id="IPR053793">
    <property type="entry name" value="PB1-like"/>
</dbReference>
<dbReference type="SUPFAM" id="SSF46934">
    <property type="entry name" value="UBA-like"/>
    <property type="match status" value="1"/>
</dbReference>
<reference evidence="8 9" key="1">
    <citation type="submission" date="2024-03" db="EMBL/GenBank/DDBJ databases">
        <title>The Acrasis kona genome and developmental transcriptomes reveal deep origins of eukaryotic multicellular pathways.</title>
        <authorList>
            <person name="Sheikh S."/>
            <person name="Fu C.-J."/>
            <person name="Brown M.W."/>
            <person name="Baldauf S.L."/>
        </authorList>
    </citation>
    <scope>NUCLEOTIDE SEQUENCE [LARGE SCALE GENOMIC DNA]</scope>
    <source>
        <strain evidence="8 9">ATCC MYA-3509</strain>
    </source>
</reference>
<evidence type="ECO:0000256" key="4">
    <source>
        <dbReference type="PROSITE-ProRule" id="PRU00228"/>
    </source>
</evidence>
<organism evidence="8 9">
    <name type="scientific">Acrasis kona</name>
    <dbReference type="NCBI Taxonomy" id="1008807"/>
    <lineage>
        <taxon>Eukaryota</taxon>
        <taxon>Discoba</taxon>
        <taxon>Heterolobosea</taxon>
        <taxon>Tetramitia</taxon>
        <taxon>Eutetramitia</taxon>
        <taxon>Acrasidae</taxon>
        <taxon>Acrasis</taxon>
    </lineage>
</organism>
<dbReference type="InterPro" id="IPR000433">
    <property type="entry name" value="Znf_ZZ"/>
</dbReference>
<dbReference type="PROSITE" id="PS50135">
    <property type="entry name" value="ZF_ZZ_2"/>
    <property type="match status" value="1"/>
</dbReference>
<protein>
    <recommendedName>
        <fullName evidence="10">Sequestosome-1</fullName>
    </recommendedName>
</protein>
<evidence type="ECO:0000256" key="3">
    <source>
        <dbReference type="ARBA" id="ARBA00022833"/>
    </source>
</evidence>
<feature type="domain" description="PB1" evidence="7">
    <location>
        <begin position="5"/>
        <end position="90"/>
    </location>
</feature>
<dbReference type="Pfam" id="PF00569">
    <property type="entry name" value="ZZ"/>
    <property type="match status" value="1"/>
</dbReference>
<evidence type="ECO:0000259" key="6">
    <source>
        <dbReference type="PROSITE" id="PS50135"/>
    </source>
</evidence>
<gene>
    <name evidence="8" type="ORF">AKO1_001077</name>
</gene>
<feature type="domain" description="UBA" evidence="5">
    <location>
        <begin position="295"/>
        <end position="334"/>
    </location>
</feature>
<dbReference type="Gene3D" id="3.10.20.90">
    <property type="entry name" value="Phosphatidylinositol 3-kinase Catalytic Subunit, Chain A, domain 1"/>
    <property type="match status" value="1"/>
</dbReference>
<evidence type="ECO:0000259" key="7">
    <source>
        <dbReference type="PROSITE" id="PS51745"/>
    </source>
</evidence>
<dbReference type="Gene3D" id="3.30.60.90">
    <property type="match status" value="1"/>
</dbReference>
<dbReference type="SUPFAM" id="SSF57850">
    <property type="entry name" value="RING/U-box"/>
    <property type="match status" value="1"/>
</dbReference>
<dbReference type="AlphaFoldDB" id="A0AAW2ZCT7"/>
<dbReference type="CDD" id="cd02340">
    <property type="entry name" value="ZZ_NBR1_like"/>
    <property type="match status" value="1"/>
</dbReference>
<dbReference type="SUPFAM" id="SSF54277">
    <property type="entry name" value="CAD &amp; PB1 domains"/>
    <property type="match status" value="1"/>
</dbReference>
<dbReference type="Pfam" id="PF00564">
    <property type="entry name" value="PB1"/>
    <property type="match status" value="1"/>
</dbReference>
<keyword evidence="9" id="KW-1185">Reference proteome</keyword>
<dbReference type="PROSITE" id="PS51745">
    <property type="entry name" value="PB1"/>
    <property type="match status" value="1"/>
</dbReference>
<dbReference type="Gene3D" id="1.10.8.10">
    <property type="entry name" value="DNA helicase RuvA subunit, C-terminal domain"/>
    <property type="match status" value="1"/>
</dbReference>
<keyword evidence="1" id="KW-0479">Metal-binding</keyword>
<dbReference type="InterPro" id="IPR015940">
    <property type="entry name" value="UBA"/>
</dbReference>
<dbReference type="PANTHER" id="PTHR20930:SF0">
    <property type="entry name" value="PROTEIN ILRUN"/>
    <property type="match status" value="1"/>
</dbReference>
<feature type="domain" description="ZZ-type" evidence="6">
    <location>
        <begin position="118"/>
        <end position="173"/>
    </location>
</feature>
<comment type="caution">
    <text evidence="8">The sequence shown here is derived from an EMBL/GenBank/DDBJ whole genome shotgun (WGS) entry which is preliminary data.</text>
</comment>
<evidence type="ECO:0008006" key="10">
    <source>
        <dbReference type="Google" id="ProtNLM"/>
    </source>
</evidence>
<dbReference type="CDD" id="cd05992">
    <property type="entry name" value="PB1"/>
    <property type="match status" value="1"/>
</dbReference>
<evidence type="ECO:0000256" key="2">
    <source>
        <dbReference type="ARBA" id="ARBA00022771"/>
    </source>
</evidence>
<dbReference type="PANTHER" id="PTHR20930">
    <property type="entry name" value="OVARIAN CARCINOMA ANTIGEN CA125-RELATED"/>
    <property type="match status" value="1"/>
</dbReference>
<dbReference type="SMART" id="SM00165">
    <property type="entry name" value="UBA"/>
    <property type="match status" value="1"/>
</dbReference>
<dbReference type="InterPro" id="IPR009060">
    <property type="entry name" value="UBA-like_sf"/>
</dbReference>
<dbReference type="EMBL" id="JAOPGA020001328">
    <property type="protein sequence ID" value="KAL0487255.1"/>
    <property type="molecule type" value="Genomic_DNA"/>
</dbReference>
<proteinExistence type="predicted"/>
<evidence type="ECO:0000256" key="1">
    <source>
        <dbReference type="ARBA" id="ARBA00022723"/>
    </source>
</evidence>
<evidence type="ECO:0000259" key="5">
    <source>
        <dbReference type="PROSITE" id="PS50030"/>
    </source>
</evidence>
<keyword evidence="3" id="KW-0862">Zinc</keyword>
<dbReference type="Proteomes" id="UP001431209">
    <property type="component" value="Unassembled WGS sequence"/>
</dbReference>
<sequence>MSSTSVKLYIHKQGQQTPNEIRRFLLNRTTTFEQLYDLIKESQPWVLHSKSSLTYTDDEDDSVQLSSEADWKLAISCAPNGILRMKLTGERPQLPRRCDYLRRPRWFHTRHPTPHQVHFGIVCDGCEERNIKGERFKCTICPDFDYCGTCFKDADIMRSHGNHKFEKVERKHRGHPCWGQRAEAPFNVEDVLQSDVVKNLINTFIPNNIQQQPNIDSIISMFTPKQSTSQEGSQPNLQDIFNMFAPHTSQAPQEEEKKSQQIPDFKNIFDVIFGKNQNENVEPSPQPQPEEPKLSLEQQLKELNAMGFTDDERNKDLLKRYNGNMSRVTQVLLQ</sequence>
<dbReference type="PROSITE" id="PS50030">
    <property type="entry name" value="UBA"/>
    <property type="match status" value="1"/>
</dbReference>
<keyword evidence="2 4" id="KW-0863">Zinc-finger</keyword>
<dbReference type="InterPro" id="IPR043145">
    <property type="entry name" value="Znf_ZZ_sf"/>
</dbReference>
<dbReference type="SMART" id="SM00291">
    <property type="entry name" value="ZnF_ZZ"/>
    <property type="match status" value="1"/>
</dbReference>
<evidence type="ECO:0000313" key="9">
    <source>
        <dbReference type="Proteomes" id="UP001431209"/>
    </source>
</evidence>
<evidence type="ECO:0000313" key="8">
    <source>
        <dbReference type="EMBL" id="KAL0487255.1"/>
    </source>
</evidence>
<dbReference type="GO" id="GO:0008270">
    <property type="term" value="F:zinc ion binding"/>
    <property type="evidence" value="ECO:0007669"/>
    <property type="project" value="UniProtKB-KW"/>
</dbReference>
<accession>A0AAW2ZCT7</accession>
<name>A0AAW2ZCT7_9EUKA</name>